<dbReference type="RefSeq" id="XP_009224892.1">
    <property type="nucleotide sequence ID" value="XM_009226628.1"/>
</dbReference>
<dbReference type="AlphaFoldDB" id="J3P5J7"/>
<gene>
    <name evidence="2" type="primary">20349244</name>
    <name evidence="1" type="ORF">GGTG_08786</name>
</gene>
<organism evidence="1">
    <name type="scientific">Gaeumannomyces tritici (strain R3-111a-1)</name>
    <name type="common">Wheat and barley take-all root rot fungus</name>
    <name type="synonym">Gaeumannomyces graminis var. tritici</name>
    <dbReference type="NCBI Taxonomy" id="644352"/>
    <lineage>
        <taxon>Eukaryota</taxon>
        <taxon>Fungi</taxon>
        <taxon>Dikarya</taxon>
        <taxon>Ascomycota</taxon>
        <taxon>Pezizomycotina</taxon>
        <taxon>Sordariomycetes</taxon>
        <taxon>Sordariomycetidae</taxon>
        <taxon>Magnaporthales</taxon>
        <taxon>Magnaporthaceae</taxon>
        <taxon>Gaeumannomyces</taxon>
    </lineage>
</organism>
<dbReference type="VEuPathDB" id="FungiDB:GGTG_08786"/>
<sequence>MSRYGRLDKGSRCSHHAAGLLFPRINCVTVQPLVQDDGNQYAYAHVLWGTCVLASVAVAPGRTGERPRAAAARRGFLNTCDMPTTRSGSGSEGPSSLRLALGGRHRDELAAASHRIVITWECCRWVETGMDAQACRHCTLFLLSYAVLAARVI</sequence>
<dbReference type="EMBL" id="GL385398">
    <property type="protein sequence ID" value="EJT74948.1"/>
    <property type="molecule type" value="Genomic_DNA"/>
</dbReference>
<evidence type="ECO:0000313" key="2">
    <source>
        <dbReference type="EnsemblFungi" id="EJT74948"/>
    </source>
</evidence>
<reference evidence="3" key="1">
    <citation type="submission" date="2010-07" db="EMBL/GenBank/DDBJ databases">
        <title>The genome sequence of Gaeumannomyces graminis var. tritici strain R3-111a-1.</title>
        <authorList>
            <consortium name="The Broad Institute Genome Sequencing Platform"/>
            <person name="Ma L.-J."/>
            <person name="Dead R."/>
            <person name="Young S."/>
            <person name="Zeng Q."/>
            <person name="Koehrsen M."/>
            <person name="Alvarado L."/>
            <person name="Berlin A."/>
            <person name="Chapman S.B."/>
            <person name="Chen Z."/>
            <person name="Freedman E."/>
            <person name="Gellesch M."/>
            <person name="Goldberg J."/>
            <person name="Griggs A."/>
            <person name="Gujja S."/>
            <person name="Heilman E.R."/>
            <person name="Heiman D."/>
            <person name="Hepburn T."/>
            <person name="Howarth C."/>
            <person name="Jen D."/>
            <person name="Larson L."/>
            <person name="Mehta T."/>
            <person name="Neiman D."/>
            <person name="Pearson M."/>
            <person name="Roberts A."/>
            <person name="Saif S."/>
            <person name="Shea T."/>
            <person name="Shenoy N."/>
            <person name="Sisk P."/>
            <person name="Stolte C."/>
            <person name="Sykes S."/>
            <person name="Walk T."/>
            <person name="White J."/>
            <person name="Yandava C."/>
            <person name="Haas B."/>
            <person name="Nusbaum C."/>
            <person name="Birren B."/>
        </authorList>
    </citation>
    <scope>NUCLEOTIDE SEQUENCE [LARGE SCALE GENOMIC DNA]</scope>
    <source>
        <strain evidence="3">R3-111a-1</strain>
    </source>
</reference>
<reference evidence="1" key="2">
    <citation type="submission" date="2010-07" db="EMBL/GenBank/DDBJ databases">
        <authorList>
            <consortium name="The Broad Institute Genome Sequencing Platform"/>
            <consortium name="Broad Institute Genome Sequencing Center for Infectious Disease"/>
            <person name="Ma L.-J."/>
            <person name="Dead R."/>
            <person name="Young S."/>
            <person name="Zeng Q."/>
            <person name="Koehrsen M."/>
            <person name="Alvarado L."/>
            <person name="Berlin A."/>
            <person name="Chapman S.B."/>
            <person name="Chen Z."/>
            <person name="Freedman E."/>
            <person name="Gellesch M."/>
            <person name="Goldberg J."/>
            <person name="Griggs A."/>
            <person name="Gujja S."/>
            <person name="Heilman E.R."/>
            <person name="Heiman D."/>
            <person name="Hepburn T."/>
            <person name="Howarth C."/>
            <person name="Jen D."/>
            <person name="Larson L."/>
            <person name="Mehta T."/>
            <person name="Neiman D."/>
            <person name="Pearson M."/>
            <person name="Roberts A."/>
            <person name="Saif S."/>
            <person name="Shea T."/>
            <person name="Shenoy N."/>
            <person name="Sisk P."/>
            <person name="Stolte C."/>
            <person name="Sykes S."/>
            <person name="Walk T."/>
            <person name="White J."/>
            <person name="Yandava C."/>
            <person name="Haas B."/>
            <person name="Nusbaum C."/>
            <person name="Birren B."/>
        </authorList>
    </citation>
    <scope>NUCLEOTIDE SEQUENCE</scope>
    <source>
        <strain evidence="1">R3-111a-1</strain>
    </source>
</reference>
<dbReference type="GeneID" id="20349244"/>
<reference evidence="2" key="4">
    <citation type="journal article" date="2015" name="G3 (Bethesda)">
        <title>Genome sequences of three phytopathogenic species of the Magnaporthaceae family of fungi.</title>
        <authorList>
            <person name="Okagaki L.H."/>
            <person name="Nunes C.C."/>
            <person name="Sailsbery J."/>
            <person name="Clay B."/>
            <person name="Brown D."/>
            <person name="John T."/>
            <person name="Oh Y."/>
            <person name="Young N."/>
            <person name="Fitzgerald M."/>
            <person name="Haas B.J."/>
            <person name="Zeng Q."/>
            <person name="Young S."/>
            <person name="Adiconis X."/>
            <person name="Fan L."/>
            <person name="Levin J.Z."/>
            <person name="Mitchell T.K."/>
            <person name="Okubara P.A."/>
            <person name="Farman M.L."/>
            <person name="Kohn L.M."/>
            <person name="Birren B."/>
            <person name="Ma L.-J."/>
            <person name="Dean R.A."/>
        </authorList>
    </citation>
    <scope>NUCLEOTIDE SEQUENCE</scope>
    <source>
        <strain evidence="2">R3-111a-1</strain>
    </source>
</reference>
<proteinExistence type="predicted"/>
<dbReference type="HOGENOM" id="CLU_1713369_0_0_1"/>
<keyword evidence="3" id="KW-1185">Reference proteome</keyword>
<reference evidence="1" key="3">
    <citation type="submission" date="2010-09" db="EMBL/GenBank/DDBJ databases">
        <title>Annotation of Gaeumannomyces graminis var. tritici R3-111a-1.</title>
        <authorList>
            <consortium name="The Broad Institute Genome Sequencing Platform"/>
            <person name="Ma L.-J."/>
            <person name="Dead R."/>
            <person name="Young S.K."/>
            <person name="Zeng Q."/>
            <person name="Gargeya S."/>
            <person name="Fitzgerald M."/>
            <person name="Haas B."/>
            <person name="Abouelleil A."/>
            <person name="Alvarado L."/>
            <person name="Arachchi H.M."/>
            <person name="Berlin A."/>
            <person name="Brown A."/>
            <person name="Chapman S.B."/>
            <person name="Chen Z."/>
            <person name="Dunbar C."/>
            <person name="Freedman E."/>
            <person name="Gearin G."/>
            <person name="Gellesch M."/>
            <person name="Goldberg J."/>
            <person name="Griggs A."/>
            <person name="Gujja S."/>
            <person name="Heiman D."/>
            <person name="Howarth C."/>
            <person name="Larson L."/>
            <person name="Lui A."/>
            <person name="MacDonald P.J.P."/>
            <person name="Mehta T."/>
            <person name="Montmayeur A."/>
            <person name="Murphy C."/>
            <person name="Neiman D."/>
            <person name="Pearson M."/>
            <person name="Priest M."/>
            <person name="Roberts A."/>
            <person name="Saif S."/>
            <person name="Shea T."/>
            <person name="Shenoy N."/>
            <person name="Sisk P."/>
            <person name="Stolte C."/>
            <person name="Sykes S."/>
            <person name="Yandava C."/>
            <person name="Wortman J."/>
            <person name="Nusbaum C."/>
            <person name="Birren B."/>
        </authorList>
    </citation>
    <scope>NUCLEOTIDE SEQUENCE</scope>
    <source>
        <strain evidence="1">R3-111a-1</strain>
    </source>
</reference>
<dbReference type="Proteomes" id="UP000006039">
    <property type="component" value="Unassembled WGS sequence"/>
</dbReference>
<protein>
    <submittedName>
        <fullName evidence="1 2">Uncharacterized protein</fullName>
    </submittedName>
</protein>
<evidence type="ECO:0000313" key="3">
    <source>
        <dbReference type="Proteomes" id="UP000006039"/>
    </source>
</evidence>
<reference evidence="2" key="5">
    <citation type="submission" date="2018-04" db="UniProtKB">
        <authorList>
            <consortium name="EnsemblFungi"/>
        </authorList>
    </citation>
    <scope>IDENTIFICATION</scope>
    <source>
        <strain evidence="2">R3-111a-1</strain>
    </source>
</reference>
<name>J3P5J7_GAET3</name>
<accession>J3P5J7</accession>
<evidence type="ECO:0000313" key="1">
    <source>
        <dbReference type="EMBL" id="EJT74948.1"/>
    </source>
</evidence>
<dbReference type="EnsemblFungi" id="EJT74948">
    <property type="protein sequence ID" value="EJT74948"/>
    <property type="gene ID" value="GGTG_08786"/>
</dbReference>